<dbReference type="SUPFAM" id="SSF55874">
    <property type="entry name" value="ATPase domain of HSP90 chaperone/DNA topoisomerase II/histidine kinase"/>
    <property type="match status" value="1"/>
</dbReference>
<evidence type="ECO:0000256" key="3">
    <source>
        <dbReference type="ARBA" id="ARBA00022553"/>
    </source>
</evidence>
<dbReference type="InterPro" id="IPR003661">
    <property type="entry name" value="HisK_dim/P_dom"/>
</dbReference>
<dbReference type="Gene3D" id="1.10.287.130">
    <property type="match status" value="1"/>
</dbReference>
<dbReference type="InterPro" id="IPR013655">
    <property type="entry name" value="PAS_fold_3"/>
</dbReference>
<dbReference type="SMART" id="SM00388">
    <property type="entry name" value="HisKA"/>
    <property type="match status" value="1"/>
</dbReference>
<dbReference type="PROSITE" id="PS50112">
    <property type="entry name" value="PAS"/>
    <property type="match status" value="1"/>
</dbReference>
<dbReference type="SMART" id="SM00387">
    <property type="entry name" value="HATPase_c"/>
    <property type="match status" value="1"/>
</dbReference>
<feature type="domain" description="PAS" evidence="7">
    <location>
        <begin position="228"/>
        <end position="298"/>
    </location>
</feature>
<evidence type="ECO:0000259" key="7">
    <source>
        <dbReference type="PROSITE" id="PS50112"/>
    </source>
</evidence>
<evidence type="ECO:0000259" key="6">
    <source>
        <dbReference type="PROSITE" id="PS50109"/>
    </source>
</evidence>
<keyword evidence="4" id="KW-0808">Transferase</keyword>
<dbReference type="Pfam" id="PF08448">
    <property type="entry name" value="PAS_4"/>
    <property type="match status" value="1"/>
</dbReference>
<gene>
    <name evidence="9" type="ORF">C7460_10861</name>
</gene>
<dbReference type="PANTHER" id="PTHR43304">
    <property type="entry name" value="PHYTOCHROME-LIKE PROTEIN CPH1"/>
    <property type="match status" value="1"/>
</dbReference>
<keyword evidence="3" id="KW-0597">Phosphoprotein</keyword>
<dbReference type="Pfam" id="PF02518">
    <property type="entry name" value="HATPase_c"/>
    <property type="match status" value="1"/>
</dbReference>
<evidence type="ECO:0000259" key="8">
    <source>
        <dbReference type="PROSITE" id="PS50113"/>
    </source>
</evidence>
<keyword evidence="5" id="KW-0418">Kinase</keyword>
<dbReference type="InterPro" id="IPR003594">
    <property type="entry name" value="HATPase_dom"/>
</dbReference>
<reference evidence="9 10" key="1">
    <citation type="submission" date="2018-07" db="EMBL/GenBank/DDBJ databases">
        <title>Genomic Encyclopedia of Type Strains, Phase IV (KMG-IV): sequencing the most valuable type-strain genomes for metagenomic binning, comparative biology and taxonomic classification.</title>
        <authorList>
            <person name="Goeker M."/>
        </authorList>
    </citation>
    <scope>NUCLEOTIDE SEQUENCE [LARGE SCALE GENOMIC DNA]</scope>
    <source>
        <strain evidence="9 10">DSM 4134</strain>
    </source>
</reference>
<dbReference type="InterPro" id="IPR000014">
    <property type="entry name" value="PAS"/>
</dbReference>
<proteinExistence type="predicted"/>
<dbReference type="SUPFAM" id="SSF55785">
    <property type="entry name" value="PYP-like sensor domain (PAS domain)"/>
    <property type="match status" value="2"/>
</dbReference>
<dbReference type="OrthoDB" id="890870at2"/>
<dbReference type="PROSITE" id="PS50113">
    <property type="entry name" value="PAC"/>
    <property type="match status" value="2"/>
</dbReference>
<dbReference type="Pfam" id="PF08447">
    <property type="entry name" value="PAS_3"/>
    <property type="match status" value="1"/>
</dbReference>
<evidence type="ECO:0000256" key="2">
    <source>
        <dbReference type="ARBA" id="ARBA00012438"/>
    </source>
</evidence>
<dbReference type="InterPro" id="IPR005467">
    <property type="entry name" value="His_kinase_dom"/>
</dbReference>
<feature type="domain" description="Histidine kinase" evidence="6">
    <location>
        <begin position="365"/>
        <end position="575"/>
    </location>
</feature>
<dbReference type="InterPro" id="IPR013656">
    <property type="entry name" value="PAS_4"/>
</dbReference>
<dbReference type="InterPro" id="IPR035965">
    <property type="entry name" value="PAS-like_dom_sf"/>
</dbReference>
<evidence type="ECO:0000313" key="10">
    <source>
        <dbReference type="Proteomes" id="UP000256779"/>
    </source>
</evidence>
<dbReference type="EMBL" id="QREG01000008">
    <property type="protein sequence ID" value="RED99445.1"/>
    <property type="molecule type" value="Genomic_DNA"/>
</dbReference>
<accession>A0A3D9L545</accession>
<feature type="domain" description="PAC" evidence="8">
    <location>
        <begin position="302"/>
        <end position="354"/>
    </location>
</feature>
<dbReference type="Proteomes" id="UP000256779">
    <property type="component" value="Unassembled WGS sequence"/>
</dbReference>
<feature type="domain" description="PAC" evidence="8">
    <location>
        <begin position="175"/>
        <end position="227"/>
    </location>
</feature>
<sequence length="585" mass="66692">MLENQLDGDLGKVLQNSGVSLWTFSPSRGWKMDSYFWTLLGESPQNNWSAPQALQAWANQLLQASSAAPFRWSHGEVRLLFQGMRKEDGSLIGTAMREPDLSKAKEYVTYVEHSPRALAMFDRKMHYLAVSDQWLEDYKLTREAVIGQSQYDVFPQLEPRWSDIYRKCLAGSVIKSDGERSRNEQGEIQWMSWDIRPWYSEAGAVGGLLIMTEDITAQKKAEEQIRLSEEKFRGAFDYASIGMALVGLDGGWIRVNKAICDMVGYTEEELLDLTFQDITHPEDLDKDLSLLQELVAGARDTYQMEKRYFHKDGSVVYIYLAVSKVTDANNEPLFFISQITDISEMKRSQHELQAKNSQLEQYAYIASHDLREPLNTVRSFLNIMSDDYKGKVDEQFDTYLAFMQESSHRMSELIQSLLAHSRLSEPSISLEEIDLNRLVSDVVMDLNHVIEKSGAEVKVLDLPHVRGDAMQLRMLFQNLITNGIKFQSGDTTPEVIVGVKGDSFFVKDNGIGISKQHYERIFQLFQRLNARERFAGSGVGLSNCRRIVEHHEGELWLKSTPGMGSTFYFTLWQHSKKGAFVNAGS</sequence>
<dbReference type="RefSeq" id="WP_115867981.1">
    <property type="nucleotide sequence ID" value="NZ_QREG01000008.1"/>
</dbReference>
<dbReference type="NCBIfam" id="TIGR00229">
    <property type="entry name" value="sensory_box"/>
    <property type="match status" value="2"/>
</dbReference>
<comment type="caution">
    <text evidence="9">The sequence shown here is derived from an EMBL/GenBank/DDBJ whole genome shotgun (WGS) entry which is preliminary data.</text>
</comment>
<dbReference type="AlphaFoldDB" id="A0A3D9L545"/>
<dbReference type="PANTHER" id="PTHR43304:SF1">
    <property type="entry name" value="PAC DOMAIN-CONTAINING PROTEIN"/>
    <property type="match status" value="1"/>
</dbReference>
<dbReference type="EC" id="2.7.13.3" evidence="2"/>
<dbReference type="CDD" id="cd00130">
    <property type="entry name" value="PAS"/>
    <property type="match status" value="1"/>
</dbReference>
<evidence type="ECO:0000313" key="9">
    <source>
        <dbReference type="EMBL" id="RED99445.1"/>
    </source>
</evidence>
<dbReference type="SMART" id="SM00091">
    <property type="entry name" value="PAS"/>
    <property type="match status" value="2"/>
</dbReference>
<comment type="catalytic activity">
    <reaction evidence="1">
        <text>ATP + protein L-histidine = ADP + protein N-phospho-L-histidine.</text>
        <dbReference type="EC" id="2.7.13.3"/>
    </reaction>
</comment>
<dbReference type="Gene3D" id="3.30.565.10">
    <property type="entry name" value="Histidine kinase-like ATPase, C-terminal domain"/>
    <property type="match status" value="1"/>
</dbReference>
<dbReference type="InterPro" id="IPR004358">
    <property type="entry name" value="Sig_transdc_His_kin-like_C"/>
</dbReference>
<dbReference type="PRINTS" id="PR00344">
    <property type="entry name" value="BCTRLSENSOR"/>
</dbReference>
<dbReference type="CDD" id="cd00082">
    <property type="entry name" value="HisKA"/>
    <property type="match status" value="1"/>
</dbReference>
<dbReference type="GO" id="GO:0000155">
    <property type="term" value="F:phosphorelay sensor kinase activity"/>
    <property type="evidence" value="ECO:0007669"/>
    <property type="project" value="InterPro"/>
</dbReference>
<dbReference type="Gene3D" id="3.30.450.20">
    <property type="entry name" value="PAS domain"/>
    <property type="match status" value="2"/>
</dbReference>
<dbReference type="SMART" id="SM00086">
    <property type="entry name" value="PAC"/>
    <property type="match status" value="1"/>
</dbReference>
<dbReference type="InterPro" id="IPR036890">
    <property type="entry name" value="HATPase_C_sf"/>
</dbReference>
<keyword evidence="10" id="KW-1185">Reference proteome</keyword>
<evidence type="ECO:0000256" key="4">
    <source>
        <dbReference type="ARBA" id="ARBA00022679"/>
    </source>
</evidence>
<dbReference type="SUPFAM" id="SSF47384">
    <property type="entry name" value="Homodimeric domain of signal transducing histidine kinase"/>
    <property type="match status" value="1"/>
</dbReference>
<name>A0A3D9L545_MARFU</name>
<evidence type="ECO:0000256" key="5">
    <source>
        <dbReference type="ARBA" id="ARBA00022777"/>
    </source>
</evidence>
<dbReference type="InterPro" id="IPR000700">
    <property type="entry name" value="PAS-assoc_C"/>
</dbReference>
<dbReference type="Pfam" id="PF00512">
    <property type="entry name" value="HisKA"/>
    <property type="match status" value="1"/>
</dbReference>
<dbReference type="InterPro" id="IPR052162">
    <property type="entry name" value="Sensor_kinase/Photoreceptor"/>
</dbReference>
<dbReference type="PROSITE" id="PS50109">
    <property type="entry name" value="HIS_KIN"/>
    <property type="match status" value="1"/>
</dbReference>
<dbReference type="InterPro" id="IPR001610">
    <property type="entry name" value="PAC"/>
</dbReference>
<organism evidence="9 10">
    <name type="scientific">Marinoscillum furvescens DSM 4134</name>
    <dbReference type="NCBI Taxonomy" id="1122208"/>
    <lineage>
        <taxon>Bacteria</taxon>
        <taxon>Pseudomonadati</taxon>
        <taxon>Bacteroidota</taxon>
        <taxon>Cytophagia</taxon>
        <taxon>Cytophagales</taxon>
        <taxon>Reichenbachiellaceae</taxon>
        <taxon>Marinoscillum</taxon>
    </lineage>
</organism>
<protein>
    <recommendedName>
        <fullName evidence="2">histidine kinase</fullName>
        <ecNumber evidence="2">2.7.13.3</ecNumber>
    </recommendedName>
</protein>
<dbReference type="InterPro" id="IPR036097">
    <property type="entry name" value="HisK_dim/P_sf"/>
</dbReference>
<evidence type="ECO:0000256" key="1">
    <source>
        <dbReference type="ARBA" id="ARBA00000085"/>
    </source>
</evidence>